<feature type="transmembrane region" description="Helical" evidence="6">
    <location>
        <begin position="20"/>
        <end position="41"/>
    </location>
</feature>
<accession>A0A7W7SQ98</accession>
<keyword evidence="5" id="KW-0046">Antibiotic resistance</keyword>
<name>A0A7W7SQ98_9ACTN</name>
<dbReference type="GO" id="GO:0043190">
    <property type="term" value="C:ATP-binding cassette (ABC) transporter complex"/>
    <property type="evidence" value="ECO:0007669"/>
    <property type="project" value="InterPro"/>
</dbReference>
<feature type="domain" description="ABC-2 type transporter transmembrane" evidence="7">
    <location>
        <begin position="6"/>
        <end position="204"/>
    </location>
</feature>
<sequence length="245" mass="25848">MHLTLVHTRYQLLETIRIPIAVIGSAFFPAVSMLFFVVPFAGDDPVAATYATASMVTFAVMTSNLFQYGIGVSEDRAQPWDPYTRTLPAGAFPRFAGRVLAGLVMLILPIIPVVIIAAVGTEATITLGGLLAGLGSVVLISIPFTLMGLAIGYALPSKAALAVAQVLFFPLAFGGGLLSAPGSAPGFIEIIAPYLPTRGAVELMWAAVGDFDPNPVSLIALVGWIVVLAVLAVWAYRRDEGRRFS</sequence>
<keyword evidence="4 6" id="KW-0472">Membrane</keyword>
<keyword evidence="9" id="KW-1185">Reference proteome</keyword>
<dbReference type="RefSeq" id="WP_184534665.1">
    <property type="nucleotide sequence ID" value="NZ_JACHJW010000001.1"/>
</dbReference>
<reference evidence="8 9" key="1">
    <citation type="submission" date="2020-08" db="EMBL/GenBank/DDBJ databases">
        <title>Sequencing the genomes of 1000 actinobacteria strains.</title>
        <authorList>
            <person name="Klenk H.-P."/>
        </authorList>
    </citation>
    <scope>NUCLEOTIDE SEQUENCE [LARGE SCALE GENOMIC DNA]</scope>
    <source>
        <strain evidence="8 9">DSM 45886</strain>
    </source>
</reference>
<dbReference type="GO" id="GO:0046677">
    <property type="term" value="P:response to antibiotic"/>
    <property type="evidence" value="ECO:0007669"/>
    <property type="project" value="UniProtKB-KW"/>
</dbReference>
<dbReference type="InterPro" id="IPR013525">
    <property type="entry name" value="ABC2_TM"/>
</dbReference>
<gene>
    <name evidence="8" type="ORF">FHR38_002334</name>
</gene>
<dbReference type="EMBL" id="JACHJW010000001">
    <property type="protein sequence ID" value="MBB4958601.1"/>
    <property type="molecule type" value="Genomic_DNA"/>
</dbReference>
<evidence type="ECO:0000256" key="3">
    <source>
        <dbReference type="ARBA" id="ARBA00022989"/>
    </source>
</evidence>
<feature type="transmembrane region" description="Helical" evidence="6">
    <location>
        <begin position="215"/>
        <end position="236"/>
    </location>
</feature>
<evidence type="ECO:0000313" key="8">
    <source>
        <dbReference type="EMBL" id="MBB4958601.1"/>
    </source>
</evidence>
<feature type="transmembrane region" description="Helical" evidence="6">
    <location>
        <begin position="131"/>
        <end position="155"/>
    </location>
</feature>
<dbReference type="InterPro" id="IPR000412">
    <property type="entry name" value="ABC_2_transport"/>
</dbReference>
<feature type="transmembrane region" description="Helical" evidence="6">
    <location>
        <begin position="167"/>
        <end position="195"/>
    </location>
</feature>
<feature type="transmembrane region" description="Helical" evidence="6">
    <location>
        <begin position="47"/>
        <end position="66"/>
    </location>
</feature>
<evidence type="ECO:0000313" key="9">
    <source>
        <dbReference type="Proteomes" id="UP000578819"/>
    </source>
</evidence>
<feature type="transmembrane region" description="Helical" evidence="6">
    <location>
        <begin position="95"/>
        <end position="119"/>
    </location>
</feature>
<comment type="subcellular location">
    <subcellularLocation>
        <location evidence="1">Membrane</location>
        <topology evidence="1">Multi-pass membrane protein</topology>
    </subcellularLocation>
</comment>
<comment type="caution">
    <text evidence="8">The sequence shown here is derived from an EMBL/GenBank/DDBJ whole genome shotgun (WGS) entry which is preliminary data.</text>
</comment>
<evidence type="ECO:0000259" key="7">
    <source>
        <dbReference type="Pfam" id="PF01061"/>
    </source>
</evidence>
<dbReference type="AlphaFoldDB" id="A0A7W7SQ98"/>
<dbReference type="PANTHER" id="PTHR43229:SF3">
    <property type="entry name" value="ABC-TYPE MULTIDRUG TRANSPORT SYSTEM, PERMEASE COMPONENT"/>
    <property type="match status" value="1"/>
</dbReference>
<protein>
    <submittedName>
        <fullName evidence="8">ABC-2 type transport system permease protein</fullName>
    </submittedName>
</protein>
<dbReference type="PIRSF" id="PIRSF006648">
    <property type="entry name" value="DrrB"/>
    <property type="match status" value="1"/>
</dbReference>
<evidence type="ECO:0000256" key="6">
    <source>
        <dbReference type="SAM" id="Phobius"/>
    </source>
</evidence>
<organism evidence="8 9">
    <name type="scientific">Micromonospora polyrhachis</name>
    <dbReference type="NCBI Taxonomy" id="1282883"/>
    <lineage>
        <taxon>Bacteria</taxon>
        <taxon>Bacillati</taxon>
        <taxon>Actinomycetota</taxon>
        <taxon>Actinomycetes</taxon>
        <taxon>Micromonosporales</taxon>
        <taxon>Micromonosporaceae</taxon>
        <taxon>Micromonospora</taxon>
    </lineage>
</organism>
<proteinExistence type="predicted"/>
<dbReference type="Pfam" id="PF01061">
    <property type="entry name" value="ABC2_membrane"/>
    <property type="match status" value="1"/>
</dbReference>
<dbReference type="PANTHER" id="PTHR43229">
    <property type="entry name" value="NODULATION PROTEIN J"/>
    <property type="match status" value="1"/>
</dbReference>
<dbReference type="GO" id="GO:0140359">
    <property type="term" value="F:ABC-type transporter activity"/>
    <property type="evidence" value="ECO:0007669"/>
    <property type="project" value="InterPro"/>
</dbReference>
<keyword evidence="2 6" id="KW-0812">Transmembrane</keyword>
<evidence type="ECO:0000256" key="4">
    <source>
        <dbReference type="ARBA" id="ARBA00023136"/>
    </source>
</evidence>
<dbReference type="Proteomes" id="UP000578819">
    <property type="component" value="Unassembled WGS sequence"/>
</dbReference>
<evidence type="ECO:0000256" key="5">
    <source>
        <dbReference type="ARBA" id="ARBA00023251"/>
    </source>
</evidence>
<evidence type="ECO:0000256" key="2">
    <source>
        <dbReference type="ARBA" id="ARBA00022692"/>
    </source>
</evidence>
<evidence type="ECO:0000256" key="1">
    <source>
        <dbReference type="ARBA" id="ARBA00004141"/>
    </source>
</evidence>
<keyword evidence="3 6" id="KW-1133">Transmembrane helix</keyword>
<dbReference type="InterPro" id="IPR051784">
    <property type="entry name" value="Nod_factor_ABC_transporter"/>
</dbReference>